<sequence length="256" mass="26388">MKSTVVLSAGALLLGGAQALSSSASSSDVGSSTSSSDPSTSTAPASTKGLGNFVYLGCYVDLYHQQRTLTGPSYSDAAGMTWEACAAFCAGSNYFGTEYGTECYCGSSLDQSLKADETECNAPCAGDATEYCGASFRLDIFQNQDYTPPATPTDPATPPAPTGDFQYAQCQTEGAGVRALDGDHTAKDGMTVEICLAYCKGYAYAGLEYGRECNLTCVFEGYCGNTINNGSVFAPPGDCNTPCGGKVTQTCGGPSR</sequence>
<comment type="caution">
    <text evidence="10">The sequence shown here is derived from an EMBL/GenBank/DDBJ whole genome shotgun (WGS) entry which is preliminary data.</text>
</comment>
<dbReference type="AlphaFoldDB" id="A0AAN6NBC0"/>
<comment type="subcellular location">
    <subcellularLocation>
        <location evidence="1">Membrane</location>
        <topology evidence="1">Single-pass membrane protein</topology>
    </subcellularLocation>
</comment>
<feature type="domain" description="WSC" evidence="9">
    <location>
        <begin position="52"/>
        <end position="144"/>
    </location>
</feature>
<keyword evidence="6" id="KW-0325">Glycoprotein</keyword>
<evidence type="ECO:0000256" key="4">
    <source>
        <dbReference type="ARBA" id="ARBA00022989"/>
    </source>
</evidence>
<dbReference type="GO" id="GO:0005886">
    <property type="term" value="C:plasma membrane"/>
    <property type="evidence" value="ECO:0007669"/>
    <property type="project" value="TreeGrafter"/>
</dbReference>
<dbReference type="PANTHER" id="PTHR24269:SF16">
    <property type="entry name" value="PROTEIN SLG1"/>
    <property type="match status" value="1"/>
</dbReference>
<reference evidence="11" key="1">
    <citation type="journal article" date="2023" name="Mol. Phylogenet. Evol.">
        <title>Genome-scale phylogeny and comparative genomics of the fungal order Sordariales.</title>
        <authorList>
            <person name="Hensen N."/>
            <person name="Bonometti L."/>
            <person name="Westerberg I."/>
            <person name="Brannstrom I.O."/>
            <person name="Guillou S."/>
            <person name="Cros-Aarteil S."/>
            <person name="Calhoun S."/>
            <person name="Haridas S."/>
            <person name="Kuo A."/>
            <person name="Mondo S."/>
            <person name="Pangilinan J."/>
            <person name="Riley R."/>
            <person name="LaButti K."/>
            <person name="Andreopoulos B."/>
            <person name="Lipzen A."/>
            <person name="Chen C."/>
            <person name="Yan M."/>
            <person name="Daum C."/>
            <person name="Ng V."/>
            <person name="Clum A."/>
            <person name="Steindorff A."/>
            <person name="Ohm R.A."/>
            <person name="Martin F."/>
            <person name="Silar P."/>
            <person name="Natvig D.O."/>
            <person name="Lalanne C."/>
            <person name="Gautier V."/>
            <person name="Ament-Velasquez S.L."/>
            <person name="Kruys A."/>
            <person name="Hutchinson M.I."/>
            <person name="Powell A.J."/>
            <person name="Barry K."/>
            <person name="Miller A.N."/>
            <person name="Grigoriev I.V."/>
            <person name="Debuchy R."/>
            <person name="Gladieux P."/>
            <person name="Hiltunen Thoren M."/>
            <person name="Johannesson H."/>
        </authorList>
    </citation>
    <scope>NUCLEOTIDE SEQUENCE [LARGE SCALE GENOMIC DNA]</scope>
    <source>
        <strain evidence="11">CBS 340.73</strain>
    </source>
</reference>
<dbReference type="EMBL" id="MU853787">
    <property type="protein sequence ID" value="KAK3941138.1"/>
    <property type="molecule type" value="Genomic_DNA"/>
</dbReference>
<dbReference type="InterPro" id="IPR051836">
    <property type="entry name" value="Kremen_rcpt"/>
</dbReference>
<dbReference type="Pfam" id="PF01822">
    <property type="entry name" value="WSC"/>
    <property type="match status" value="2"/>
</dbReference>
<feature type="signal peptide" evidence="8">
    <location>
        <begin position="1"/>
        <end position="19"/>
    </location>
</feature>
<keyword evidence="4" id="KW-1133">Transmembrane helix</keyword>
<evidence type="ECO:0000256" key="7">
    <source>
        <dbReference type="SAM" id="MobiDB-lite"/>
    </source>
</evidence>
<dbReference type="Proteomes" id="UP001303473">
    <property type="component" value="Unassembled WGS sequence"/>
</dbReference>
<keyword evidence="11" id="KW-1185">Reference proteome</keyword>
<dbReference type="PANTHER" id="PTHR24269">
    <property type="entry name" value="KREMEN PROTEIN"/>
    <property type="match status" value="1"/>
</dbReference>
<dbReference type="InterPro" id="IPR002889">
    <property type="entry name" value="WSC_carb-bd"/>
</dbReference>
<organism evidence="10 11">
    <name type="scientific">Diplogelasinospora grovesii</name>
    <dbReference type="NCBI Taxonomy" id="303347"/>
    <lineage>
        <taxon>Eukaryota</taxon>
        <taxon>Fungi</taxon>
        <taxon>Dikarya</taxon>
        <taxon>Ascomycota</taxon>
        <taxon>Pezizomycotina</taxon>
        <taxon>Sordariomycetes</taxon>
        <taxon>Sordariomycetidae</taxon>
        <taxon>Sordariales</taxon>
        <taxon>Diplogelasinosporaceae</taxon>
        <taxon>Diplogelasinospora</taxon>
    </lineage>
</organism>
<protein>
    <submittedName>
        <fullName evidence="10">WSC-domain-containing protein</fullName>
    </submittedName>
</protein>
<evidence type="ECO:0000256" key="5">
    <source>
        <dbReference type="ARBA" id="ARBA00023136"/>
    </source>
</evidence>
<dbReference type="SMART" id="SM00321">
    <property type="entry name" value="WSC"/>
    <property type="match status" value="2"/>
</dbReference>
<keyword evidence="3 8" id="KW-0732">Signal</keyword>
<evidence type="ECO:0000256" key="8">
    <source>
        <dbReference type="SAM" id="SignalP"/>
    </source>
</evidence>
<evidence type="ECO:0000256" key="2">
    <source>
        <dbReference type="ARBA" id="ARBA00022692"/>
    </source>
</evidence>
<evidence type="ECO:0000313" key="10">
    <source>
        <dbReference type="EMBL" id="KAK3941138.1"/>
    </source>
</evidence>
<evidence type="ECO:0000256" key="3">
    <source>
        <dbReference type="ARBA" id="ARBA00022729"/>
    </source>
</evidence>
<keyword evidence="5" id="KW-0472">Membrane</keyword>
<gene>
    <name evidence="10" type="ORF">QBC46DRAFT_259510</name>
</gene>
<evidence type="ECO:0000259" key="9">
    <source>
        <dbReference type="PROSITE" id="PS51212"/>
    </source>
</evidence>
<accession>A0AAN6NBC0</accession>
<feature type="domain" description="WSC" evidence="9">
    <location>
        <begin position="164"/>
        <end position="256"/>
    </location>
</feature>
<name>A0AAN6NBC0_9PEZI</name>
<evidence type="ECO:0000313" key="11">
    <source>
        <dbReference type="Proteomes" id="UP001303473"/>
    </source>
</evidence>
<dbReference type="PROSITE" id="PS51212">
    <property type="entry name" value="WSC"/>
    <property type="match status" value="2"/>
</dbReference>
<keyword evidence="2" id="KW-0812">Transmembrane</keyword>
<evidence type="ECO:0000256" key="1">
    <source>
        <dbReference type="ARBA" id="ARBA00004167"/>
    </source>
</evidence>
<feature type="chain" id="PRO_5042849661" evidence="8">
    <location>
        <begin position="20"/>
        <end position="256"/>
    </location>
</feature>
<feature type="region of interest" description="Disordered" evidence="7">
    <location>
        <begin position="22"/>
        <end position="45"/>
    </location>
</feature>
<evidence type="ECO:0000256" key="6">
    <source>
        <dbReference type="ARBA" id="ARBA00023180"/>
    </source>
</evidence>
<proteinExistence type="predicted"/>